<dbReference type="EMBL" id="DTAD01000024">
    <property type="protein sequence ID" value="HGN90007.1"/>
    <property type="molecule type" value="Genomic_DNA"/>
</dbReference>
<evidence type="ECO:0000256" key="3">
    <source>
        <dbReference type="ARBA" id="ARBA00022692"/>
    </source>
</evidence>
<dbReference type="InterPro" id="IPR043428">
    <property type="entry name" value="LivM-like"/>
</dbReference>
<dbReference type="PANTHER" id="PTHR30482:SF20">
    <property type="entry name" value="HIGH-AFFINITY BRANCHED-CHAIN AMINO ACID TRANSPORT SYSTEM PERMEASE PROTEIN LIVM"/>
    <property type="match status" value="1"/>
</dbReference>
<organism evidence="8">
    <name type="scientific">Caldiarchaeum subterraneum</name>
    <dbReference type="NCBI Taxonomy" id="311458"/>
    <lineage>
        <taxon>Archaea</taxon>
        <taxon>Nitrososphaerota</taxon>
        <taxon>Candidatus Caldarchaeales</taxon>
        <taxon>Candidatus Caldarchaeaceae</taxon>
        <taxon>Candidatus Caldarchaeum</taxon>
    </lineage>
</organism>
<dbReference type="InterPro" id="IPR001851">
    <property type="entry name" value="ABC_transp_permease"/>
</dbReference>
<comment type="caution">
    <text evidence="8">The sequence shown here is derived from an EMBL/GenBank/DDBJ whole genome shotgun (WGS) entry which is preliminary data.</text>
</comment>
<feature type="transmembrane region" description="Helical" evidence="6">
    <location>
        <begin position="217"/>
        <end position="236"/>
    </location>
</feature>
<evidence type="ECO:0000256" key="6">
    <source>
        <dbReference type="SAM" id="Phobius"/>
    </source>
</evidence>
<sequence length="322" mass="35505">MVTDKYVKTRLYVLAALILIYIALPLPFINTPYVVFILAQMTFFTIFAYSFNFLFGFTRQLFLSIGAFAGIGAYVTGILLRDGIAGPIEAVALSTVVVAIVGWAVSILSVRRKLVAIFTGIFTLAITLVFSNLVTGLVDLTGGETGFRIRGVSLLFLDNLPYYMRYYYIALTTLLIVTVIAFYLIYYTGTGYAYRCIIDDELSAELVGINVQRIKTLTSLLASALLGFSGALYSLFSQLISPSYYAFGSIDLPVQIIVILGGRASLLGPYIGSAIIAVVNESLRFLGPLTQLLYGLILMLLLAFFRNGIVDFVKRRVAPWFY</sequence>
<evidence type="ECO:0000313" key="8">
    <source>
        <dbReference type="EMBL" id="HGN90007.1"/>
    </source>
</evidence>
<dbReference type="PANTHER" id="PTHR30482">
    <property type="entry name" value="HIGH-AFFINITY BRANCHED-CHAIN AMINO ACID TRANSPORT SYSTEM PERMEASE"/>
    <property type="match status" value="1"/>
</dbReference>
<dbReference type="Pfam" id="PF02653">
    <property type="entry name" value="BPD_transp_2"/>
    <property type="match status" value="1"/>
</dbReference>
<evidence type="ECO:0000256" key="1">
    <source>
        <dbReference type="ARBA" id="ARBA00004651"/>
    </source>
</evidence>
<dbReference type="EMBL" id="DTCM01000075">
    <property type="protein sequence ID" value="HGL41185.1"/>
    <property type="molecule type" value="Genomic_DNA"/>
</dbReference>
<accession>A0A7C4I2Z3</accession>
<evidence type="ECO:0000256" key="2">
    <source>
        <dbReference type="ARBA" id="ARBA00022475"/>
    </source>
</evidence>
<feature type="transmembrane region" description="Helical" evidence="6">
    <location>
        <begin position="256"/>
        <end position="279"/>
    </location>
</feature>
<proteinExistence type="predicted"/>
<feature type="transmembrane region" description="Helical" evidence="6">
    <location>
        <begin position="291"/>
        <end position="309"/>
    </location>
</feature>
<feature type="transmembrane region" description="Helical" evidence="6">
    <location>
        <begin position="35"/>
        <end position="54"/>
    </location>
</feature>
<dbReference type="GO" id="GO:0015658">
    <property type="term" value="F:branched-chain amino acid transmembrane transporter activity"/>
    <property type="evidence" value="ECO:0007669"/>
    <property type="project" value="InterPro"/>
</dbReference>
<keyword evidence="5 6" id="KW-0472">Membrane</keyword>
<keyword evidence="4 6" id="KW-1133">Transmembrane helix</keyword>
<feature type="transmembrane region" description="Helical" evidence="6">
    <location>
        <begin position="86"/>
        <end position="108"/>
    </location>
</feature>
<protein>
    <submittedName>
        <fullName evidence="8">Branched-chain amino acid ABC transporter permease</fullName>
    </submittedName>
</protein>
<dbReference type="GO" id="GO:0005886">
    <property type="term" value="C:plasma membrane"/>
    <property type="evidence" value="ECO:0007669"/>
    <property type="project" value="UniProtKB-SubCell"/>
</dbReference>
<dbReference type="AlphaFoldDB" id="A0A7C4I2Z3"/>
<reference evidence="8" key="1">
    <citation type="journal article" date="2020" name="mSystems">
        <title>Genome- and Community-Level Interaction Insights into Carbon Utilization and Element Cycling Functions of Hydrothermarchaeota in Hydrothermal Sediment.</title>
        <authorList>
            <person name="Zhou Z."/>
            <person name="Liu Y."/>
            <person name="Xu W."/>
            <person name="Pan J."/>
            <person name="Luo Z.H."/>
            <person name="Li M."/>
        </authorList>
    </citation>
    <scope>NUCLEOTIDE SEQUENCE [LARGE SCALE GENOMIC DNA]</scope>
    <source>
        <strain evidence="8">SpSt-613</strain>
        <strain evidence="7">SpSt-669</strain>
    </source>
</reference>
<feature type="transmembrane region" description="Helical" evidence="6">
    <location>
        <begin position="115"/>
        <end position="138"/>
    </location>
</feature>
<feature type="transmembrane region" description="Helical" evidence="6">
    <location>
        <begin position="61"/>
        <end position="80"/>
    </location>
</feature>
<feature type="transmembrane region" description="Helical" evidence="6">
    <location>
        <begin position="12"/>
        <end position="29"/>
    </location>
</feature>
<evidence type="ECO:0000313" key="7">
    <source>
        <dbReference type="EMBL" id="HGL41185.1"/>
    </source>
</evidence>
<gene>
    <name evidence="8" type="ORF">ENT82_02610</name>
    <name evidence="7" type="ORF">ENU43_05935</name>
</gene>
<evidence type="ECO:0000256" key="5">
    <source>
        <dbReference type="ARBA" id="ARBA00023136"/>
    </source>
</evidence>
<feature type="transmembrane region" description="Helical" evidence="6">
    <location>
        <begin position="166"/>
        <end position="186"/>
    </location>
</feature>
<keyword evidence="3 6" id="KW-0812">Transmembrane</keyword>
<name>A0A7C4I2Z3_CALS0</name>
<evidence type="ECO:0000256" key="4">
    <source>
        <dbReference type="ARBA" id="ARBA00022989"/>
    </source>
</evidence>
<keyword evidence="2" id="KW-1003">Cell membrane</keyword>
<comment type="subcellular location">
    <subcellularLocation>
        <location evidence="1">Cell membrane</location>
        <topology evidence="1">Multi-pass membrane protein</topology>
    </subcellularLocation>
</comment>
<dbReference type="CDD" id="cd06581">
    <property type="entry name" value="TM_PBP1_LivM_like"/>
    <property type="match status" value="1"/>
</dbReference>